<dbReference type="InterPro" id="IPR043502">
    <property type="entry name" value="DNA/RNA_pol_sf"/>
</dbReference>
<feature type="domain" description="Reverse transcriptase/retrotransposon-derived protein RNase H-like" evidence="1">
    <location>
        <begin position="312"/>
        <end position="406"/>
    </location>
</feature>
<protein>
    <submittedName>
        <fullName evidence="3">Uncharacterized protein</fullName>
    </submittedName>
</protein>
<dbReference type="PANTHER" id="PTHR35046:SF9">
    <property type="entry name" value="RNA-DIRECTED DNA POLYMERASE"/>
    <property type="match status" value="1"/>
</dbReference>
<feature type="domain" description="Tf2-1-like SH3-like" evidence="2">
    <location>
        <begin position="511"/>
        <end position="559"/>
    </location>
</feature>
<organism evidence="3 4">
    <name type="scientific">Punica granatum</name>
    <name type="common">Pomegranate</name>
    <dbReference type="NCBI Taxonomy" id="22663"/>
    <lineage>
        <taxon>Eukaryota</taxon>
        <taxon>Viridiplantae</taxon>
        <taxon>Streptophyta</taxon>
        <taxon>Embryophyta</taxon>
        <taxon>Tracheophyta</taxon>
        <taxon>Spermatophyta</taxon>
        <taxon>Magnoliopsida</taxon>
        <taxon>eudicotyledons</taxon>
        <taxon>Gunneridae</taxon>
        <taxon>Pentapetalae</taxon>
        <taxon>rosids</taxon>
        <taxon>malvids</taxon>
        <taxon>Myrtales</taxon>
        <taxon>Lythraceae</taxon>
        <taxon>Punica</taxon>
    </lineage>
</organism>
<dbReference type="Proteomes" id="UP000233551">
    <property type="component" value="Unassembled WGS sequence"/>
</dbReference>
<accession>A0A2I0JTW7</accession>
<evidence type="ECO:0000259" key="2">
    <source>
        <dbReference type="Pfam" id="PF24626"/>
    </source>
</evidence>
<evidence type="ECO:0000313" key="4">
    <source>
        <dbReference type="Proteomes" id="UP000233551"/>
    </source>
</evidence>
<dbReference type="Gene3D" id="3.10.20.370">
    <property type="match status" value="1"/>
</dbReference>
<dbReference type="AlphaFoldDB" id="A0A2I0JTW7"/>
<dbReference type="CDD" id="cd09274">
    <property type="entry name" value="RNase_HI_RT_Ty3"/>
    <property type="match status" value="1"/>
</dbReference>
<evidence type="ECO:0000313" key="3">
    <source>
        <dbReference type="EMBL" id="PKI59323.1"/>
    </source>
</evidence>
<dbReference type="Gene3D" id="3.10.10.10">
    <property type="entry name" value="HIV Type 1 Reverse Transcriptase, subunit A, domain 1"/>
    <property type="match status" value="1"/>
</dbReference>
<dbReference type="SUPFAM" id="SSF56672">
    <property type="entry name" value="DNA/RNA polymerases"/>
    <property type="match status" value="1"/>
</dbReference>
<dbReference type="InterPro" id="IPR041577">
    <property type="entry name" value="RT_RNaseH_2"/>
</dbReference>
<sequence length="606" mass="69164">MARFICGLNREIANVVELQHYVGIDDVVHIAMKVERQLKRGGRTSSKVEASSSASWRSKWGSSTKPNEKTDYKLKGDTYKTQANSKDKGQALVIMRALHVQVREDGDEVQRENIFYTCCHVKDRVCGLIIDGGSYVNVASKLMVDKHGLHTQKHPKPYKLQWLNECGEVKEFEDVFPEEMLPGLPPIRGIEHQIDLIPVAPNPNRPAYRSSPEETKELQRQVEELLAKRHVRESMSPCAVPVLLVPKKDGTWRMRVDCRAVNKITLLVPGAWRSMKRSFHSLAGFYRRFVPNFSTIAASLTEIIKKDVGCKWGEEQEKAFNTLKEKLSSAPLLLIPDFSKPFEIECDASGIGVGAVLMQDRRPIAYFSEKLKGAALNYSTYDKDLYALLRALETWQHYLWSKEFIIHMDHESLKHLKGQGKENVVADALSRRTVHSSTKFSPFEVVYGFNPLTPLDLIPLPANELSNLDGKKKAELVKQIHEEAWQNILKKNEQAATRANKGRKRVTFQPGDWVWIHLRKERFPSQRNSKLNPHGDGPLQVLDKINDNAYKIDLQGEYQVQIRGRILLKRGGMIRLWVKPTSLGRKDFVMRIVGTMMRLKHTSSEV</sequence>
<dbReference type="PANTHER" id="PTHR35046">
    <property type="entry name" value="ZINC KNUCKLE (CCHC-TYPE) FAMILY PROTEIN"/>
    <property type="match status" value="1"/>
</dbReference>
<dbReference type="STRING" id="22663.A0A2I0JTW7"/>
<name>A0A2I0JTW7_PUNGR</name>
<dbReference type="Pfam" id="PF17919">
    <property type="entry name" value="RT_RNaseH_2"/>
    <property type="match status" value="1"/>
</dbReference>
<evidence type="ECO:0000259" key="1">
    <source>
        <dbReference type="Pfam" id="PF17919"/>
    </source>
</evidence>
<reference evidence="3 4" key="1">
    <citation type="submission" date="2017-11" db="EMBL/GenBank/DDBJ databases">
        <title>De-novo sequencing of pomegranate (Punica granatum L.) genome.</title>
        <authorList>
            <person name="Akparov Z."/>
            <person name="Amiraslanov A."/>
            <person name="Hajiyeva S."/>
            <person name="Abbasov M."/>
            <person name="Kaur K."/>
            <person name="Hamwieh A."/>
            <person name="Solovyev V."/>
            <person name="Salamov A."/>
            <person name="Braich B."/>
            <person name="Kosarev P."/>
            <person name="Mahmoud A."/>
            <person name="Hajiyev E."/>
            <person name="Babayeva S."/>
            <person name="Izzatullayeva V."/>
            <person name="Mammadov A."/>
            <person name="Mammadov A."/>
            <person name="Sharifova S."/>
            <person name="Ojaghi J."/>
            <person name="Eynullazada K."/>
            <person name="Bayramov B."/>
            <person name="Abdulazimova A."/>
            <person name="Shahmuradov I."/>
        </authorList>
    </citation>
    <scope>NUCLEOTIDE SEQUENCE [LARGE SCALE GENOMIC DNA]</scope>
    <source>
        <strain evidence="4">cv. AG2017</strain>
        <tissue evidence="3">Leaf</tissue>
    </source>
</reference>
<proteinExistence type="predicted"/>
<keyword evidence="4" id="KW-1185">Reference proteome</keyword>
<dbReference type="InterPro" id="IPR056924">
    <property type="entry name" value="SH3_Tf2-1"/>
</dbReference>
<dbReference type="EMBL" id="PGOL01001296">
    <property type="protein sequence ID" value="PKI59323.1"/>
    <property type="molecule type" value="Genomic_DNA"/>
</dbReference>
<comment type="caution">
    <text evidence="3">The sequence shown here is derived from an EMBL/GenBank/DDBJ whole genome shotgun (WGS) entry which is preliminary data.</text>
</comment>
<dbReference type="Pfam" id="PF24626">
    <property type="entry name" value="SH3_Tf2-1"/>
    <property type="match status" value="1"/>
</dbReference>
<dbReference type="FunFam" id="3.30.70.270:FF:000020">
    <property type="entry name" value="Transposon Tf2-6 polyprotein-like Protein"/>
    <property type="match status" value="1"/>
</dbReference>
<gene>
    <name evidence="3" type="ORF">CRG98_020278</name>
</gene>